<accession>A0ABR9XHB0</accession>
<feature type="chain" id="PRO_5045519090" evidence="1">
    <location>
        <begin position="20"/>
        <end position="657"/>
    </location>
</feature>
<gene>
    <name evidence="3" type="ORF">IRJ18_09455</name>
</gene>
<proteinExistence type="predicted"/>
<dbReference type="Proteomes" id="UP000632774">
    <property type="component" value="Unassembled WGS sequence"/>
</dbReference>
<evidence type="ECO:0000313" key="4">
    <source>
        <dbReference type="Proteomes" id="UP000632774"/>
    </source>
</evidence>
<dbReference type="RefSeq" id="WP_194105934.1">
    <property type="nucleotide sequence ID" value="NZ_JADFFM010000001.1"/>
</dbReference>
<dbReference type="EMBL" id="JADFFM010000001">
    <property type="protein sequence ID" value="MBE9666585.1"/>
    <property type="molecule type" value="Genomic_DNA"/>
</dbReference>
<keyword evidence="4" id="KW-1185">Reference proteome</keyword>
<keyword evidence="1" id="KW-0732">Signal</keyword>
<feature type="signal peptide" evidence="1">
    <location>
        <begin position="1"/>
        <end position="19"/>
    </location>
</feature>
<organism evidence="3 4">
    <name type="scientific">Mucilaginibacter boryungensis</name>
    <dbReference type="NCBI Taxonomy" id="768480"/>
    <lineage>
        <taxon>Bacteria</taxon>
        <taxon>Pseudomonadati</taxon>
        <taxon>Bacteroidota</taxon>
        <taxon>Sphingobacteriia</taxon>
        <taxon>Sphingobacteriales</taxon>
        <taxon>Sphingobacteriaceae</taxon>
        <taxon>Mucilaginibacter</taxon>
    </lineage>
</organism>
<feature type="domain" description="Transglutaminase-like" evidence="2">
    <location>
        <begin position="300"/>
        <end position="378"/>
    </location>
</feature>
<dbReference type="InterPro" id="IPR002931">
    <property type="entry name" value="Transglutaminase-like"/>
</dbReference>
<evidence type="ECO:0000259" key="2">
    <source>
        <dbReference type="Pfam" id="PF01841"/>
    </source>
</evidence>
<sequence length="657" mass="75207">MKIILLLLTLLTAPVTLLAQDFEFGQYKLDEMEMTRYAKDTSAHAVVLHEFGKTWLSSGDRIPLIHEYHAKIKIFDSQAFNQGTIEIPVYKADNDRFDVVSDIVAVTYYKDDNGLVQKAELDPKKIFTVHQNKYLDIVKFTFPNLCKGCVIEYKYHLEMPRIWTFKTWEFQADIPKVYSEYEAHLPAVYNYNVSLRGPLKLTKNTADLEKDCFSPGGGVKCDCSKMNFIMADVPAFIPEEYMTAPKNFISAIYFELSDYTDLNTGGKIKVAKEWKDVDYDMKHDDGFGGQIKRSSLMKERTQSVIAGKTDEMEKAKAIYDFVKKNYKWDGFYGWRSDDGIKKALNNHSGSVAEVNLTLIAALNAAGINTEAVLLSTREHGVVNKLYPVETDFNYVVAKANIGGQSYLLDATDPLLPFGLLPMRCMNDQGRVMSMDKPSYWIDLAASQKKSRTYALDLTLQDDGKIKGTMINYSTGYEALDKRAAIKKFNSVDEYVEDFDNKLKKIKILKSEVRNLDSLDKPLMEKYDIEIDAYKDLNNNRISFNPFFIDYITENPFKLQDRTYPIDRGALFDDRFMLTLHIPQQLMVESLPQEVGLTMPLNGGRFLVNYVKTDDGVQFSHVTQFNKSVYSTSEYPYLKEMFNKIIQAGTAEIIFKKK</sequence>
<dbReference type="Gene3D" id="2.60.40.3140">
    <property type="match status" value="1"/>
</dbReference>
<comment type="caution">
    <text evidence="3">The sequence shown here is derived from an EMBL/GenBank/DDBJ whole genome shotgun (WGS) entry which is preliminary data.</text>
</comment>
<dbReference type="Pfam" id="PF01841">
    <property type="entry name" value="Transglut_core"/>
    <property type="match status" value="1"/>
</dbReference>
<reference evidence="3 4" key="1">
    <citation type="submission" date="2020-10" db="EMBL/GenBank/DDBJ databases">
        <title>Mucilaginibacter mali sp. nov., isolated from rhizosphere soil of apple orchard.</title>
        <authorList>
            <person name="Lee J.-S."/>
            <person name="Kim H.S."/>
            <person name="Kim J.-S."/>
        </authorList>
    </citation>
    <scope>NUCLEOTIDE SEQUENCE [LARGE SCALE GENOMIC DNA]</scope>
    <source>
        <strain evidence="3 4">KCTC 23157</strain>
    </source>
</reference>
<dbReference type="Gene3D" id="3.10.620.30">
    <property type="match status" value="1"/>
</dbReference>
<name>A0ABR9XHB0_9SPHI</name>
<evidence type="ECO:0000256" key="1">
    <source>
        <dbReference type="SAM" id="SignalP"/>
    </source>
</evidence>
<protein>
    <submittedName>
        <fullName evidence="3">DUF3857 domain-containing protein</fullName>
    </submittedName>
</protein>
<evidence type="ECO:0000313" key="3">
    <source>
        <dbReference type="EMBL" id="MBE9666585.1"/>
    </source>
</evidence>
<dbReference type="Gene3D" id="2.60.120.1130">
    <property type="match status" value="1"/>
</dbReference>